<sequence length="333" mass="39165">MEKIKKMSNILIYDVAAESGGALSVLNEFYQKAKNDLNNKYFIVVSIVNFEETENIKILKYPWVKKTWFHRLFMDIFFIKRVIKKYRIDEILSLQNHCINGIKVKQSVYVHNAIPFCEHRFKLIHDPFLWFYQNIIGLITKKSLKKADGIIVQNEWMKNAIIRMQHINPNIVHVLPIKINLTHEIERIKTDKTRFFYPATAFAFKNHKVIIDAVKALSSEEKAKIEVVFTIFGNENKLSRLIKKEIEEYKLPIQLVGTLDFSNMKEYYKSSYLLFPSYVETVGLPLIEAQYFNAPIIAADLEYARCSVGNYKNALFFNYNDSEHLLKKMKQIE</sequence>
<dbReference type="PANTHER" id="PTHR46401:SF2">
    <property type="entry name" value="GLYCOSYLTRANSFERASE WBBK-RELATED"/>
    <property type="match status" value="1"/>
</dbReference>
<dbReference type="SUPFAM" id="SSF53756">
    <property type="entry name" value="UDP-Glycosyltransferase/glycogen phosphorylase"/>
    <property type="match status" value="1"/>
</dbReference>
<evidence type="ECO:0000313" key="3">
    <source>
        <dbReference type="EMBL" id="ADL26020.1"/>
    </source>
</evidence>
<feature type="domain" description="Glycosyl transferase family 1" evidence="2">
    <location>
        <begin position="183"/>
        <end position="332"/>
    </location>
</feature>
<keyword evidence="1 3" id="KW-0808">Transferase</keyword>
<dbReference type="RefSeq" id="WP_014547276.1">
    <property type="nucleotide sequence ID" value="NC_017448.1"/>
</dbReference>
<dbReference type="Pfam" id="PF00534">
    <property type="entry name" value="Glycos_transf_1"/>
    <property type="match status" value="1"/>
</dbReference>
<dbReference type="AlphaFoldDB" id="D9S913"/>
<dbReference type="eggNOG" id="COG0438">
    <property type="taxonomic scope" value="Bacteria"/>
</dbReference>
<dbReference type="STRING" id="59374.FSU_3248"/>
<evidence type="ECO:0000256" key="1">
    <source>
        <dbReference type="ARBA" id="ARBA00022679"/>
    </source>
</evidence>
<evidence type="ECO:0000313" key="4">
    <source>
        <dbReference type="Proteomes" id="UP000000517"/>
    </source>
</evidence>
<reference evidence="4" key="1">
    <citation type="submission" date="2010-08" db="EMBL/GenBank/DDBJ databases">
        <title>Complete sequence of Fibrobacter succinogenes subsp. succinogenes S85.</title>
        <authorList>
            <person name="Durkin A.S."/>
            <person name="Nelson K.E."/>
            <person name="Morrison M."/>
            <person name="Forsberg C.W."/>
            <person name="Wilson D.B."/>
            <person name="Russell J.B."/>
            <person name="Cann I.K.O."/>
            <person name="Mackie R.I."/>
            <person name="White B.A."/>
        </authorList>
    </citation>
    <scope>NUCLEOTIDE SEQUENCE [LARGE SCALE GENOMIC DNA]</scope>
    <source>
        <strain evidence="4">ATCC 19169 / S85</strain>
    </source>
</reference>
<dbReference type="EMBL" id="CP002158">
    <property type="protein sequence ID" value="ADL26020.1"/>
    <property type="molecule type" value="Genomic_DNA"/>
</dbReference>
<gene>
    <name evidence="3" type="ordered locus">FSU_3248</name>
</gene>
<evidence type="ECO:0000259" key="2">
    <source>
        <dbReference type="Pfam" id="PF00534"/>
    </source>
</evidence>
<dbReference type="InterPro" id="IPR001296">
    <property type="entry name" value="Glyco_trans_1"/>
</dbReference>
<dbReference type="OrthoDB" id="9775208at2"/>
<dbReference type="PANTHER" id="PTHR46401">
    <property type="entry name" value="GLYCOSYLTRANSFERASE WBBK-RELATED"/>
    <property type="match status" value="1"/>
</dbReference>
<dbReference type="GO" id="GO:0009103">
    <property type="term" value="P:lipopolysaccharide biosynthetic process"/>
    <property type="evidence" value="ECO:0007669"/>
    <property type="project" value="TreeGrafter"/>
</dbReference>
<organism evidence="3 4">
    <name type="scientific">Fibrobacter succinogenes (strain ATCC 19169 / S85)</name>
    <dbReference type="NCBI Taxonomy" id="59374"/>
    <lineage>
        <taxon>Bacteria</taxon>
        <taxon>Pseudomonadati</taxon>
        <taxon>Fibrobacterota</taxon>
        <taxon>Fibrobacteria</taxon>
        <taxon>Fibrobacterales</taxon>
        <taxon>Fibrobacteraceae</taxon>
        <taxon>Fibrobacter</taxon>
    </lineage>
</organism>
<dbReference type="Proteomes" id="UP000000517">
    <property type="component" value="Chromosome"/>
</dbReference>
<dbReference type="HOGENOM" id="CLU_066447_0_0_0"/>
<name>D9S913_FIBSS</name>
<accession>D9S913</accession>
<protein>
    <submittedName>
        <fullName evidence="3">Glycosyltransferase, group 1 family</fullName>
    </submittedName>
</protein>
<dbReference type="GO" id="GO:0016757">
    <property type="term" value="F:glycosyltransferase activity"/>
    <property type="evidence" value="ECO:0007669"/>
    <property type="project" value="InterPro"/>
</dbReference>
<dbReference type="Gene3D" id="3.40.50.2000">
    <property type="entry name" value="Glycogen Phosphorylase B"/>
    <property type="match status" value="2"/>
</dbReference>
<dbReference type="PATRIC" id="fig|59374.8.peg.3107"/>
<proteinExistence type="predicted"/>
<dbReference type="KEGG" id="fsc:FSU_3248"/>